<dbReference type="Proteomes" id="UP000602057">
    <property type="component" value="Unassembled WGS sequence"/>
</dbReference>
<protein>
    <submittedName>
        <fullName evidence="1">Uncharacterized protein</fullName>
    </submittedName>
</protein>
<keyword evidence="2" id="KW-1185">Reference proteome</keyword>
<gene>
    <name evidence="1" type="ORF">ICJ84_09280</name>
</gene>
<reference evidence="1" key="1">
    <citation type="journal article" date="2013" name="Int. J. Syst. Evol. Microbiol.">
        <title>Aestuariibaculum suncheonense gen. nov., sp. nov., a marine bacterium of the family Flavobacteriaceae isolated from a tidal flat and emended descriptions of the genera Gaetbulibacter and Tamlana.</title>
        <authorList>
            <person name="Jeong S.H."/>
            <person name="Park M.S."/>
            <person name="Jin H.M."/>
            <person name="Lee K."/>
            <person name="Park W."/>
            <person name="Jeon C.O."/>
        </authorList>
    </citation>
    <scope>NUCLEOTIDE SEQUENCE</scope>
    <source>
        <strain evidence="1">SC17</strain>
    </source>
</reference>
<dbReference type="RefSeq" id="WP_188216121.1">
    <property type="nucleotide sequence ID" value="NZ_BAABGH010000005.1"/>
</dbReference>
<organism evidence="1 2">
    <name type="scientific">Aestuariibaculum suncheonense</name>
    <dbReference type="NCBI Taxonomy" id="1028745"/>
    <lineage>
        <taxon>Bacteria</taxon>
        <taxon>Pseudomonadati</taxon>
        <taxon>Bacteroidota</taxon>
        <taxon>Flavobacteriia</taxon>
        <taxon>Flavobacteriales</taxon>
        <taxon>Flavobacteriaceae</taxon>
    </lineage>
</organism>
<comment type="caution">
    <text evidence="1">The sequence shown here is derived from an EMBL/GenBank/DDBJ whole genome shotgun (WGS) entry which is preliminary data.</text>
</comment>
<name>A0A8J6Q6L6_9FLAO</name>
<accession>A0A8J6Q6L6</accession>
<proteinExistence type="predicted"/>
<evidence type="ECO:0000313" key="2">
    <source>
        <dbReference type="Proteomes" id="UP000602057"/>
    </source>
</evidence>
<dbReference type="AlphaFoldDB" id="A0A8J6Q6L6"/>
<dbReference type="PROSITE" id="PS51257">
    <property type="entry name" value="PROKAR_LIPOPROTEIN"/>
    <property type="match status" value="1"/>
</dbReference>
<dbReference type="EMBL" id="JACVXC010000003">
    <property type="protein sequence ID" value="MBD0835628.1"/>
    <property type="molecule type" value="Genomic_DNA"/>
</dbReference>
<evidence type="ECO:0000313" key="1">
    <source>
        <dbReference type="EMBL" id="MBD0835628.1"/>
    </source>
</evidence>
<sequence>MKKVILFYIGLLILPVFLSCEEEDDVVMPKAYDTTWVDDAKLTFTPQGEKSFIYNINKSTGEEFWAFTEITYDVAFKSDESTASDISKIDFYLFAEEEKDGVYNYIGGNSGKLLTSVSNPSEIFQVSVTKDQLYELFENDFNTTRTDILPGDLFELKWVITGKDGNVFDSRENCIGFHCSYAFLAEAKVVDTWVGEFDYTWTEVGPGTVNYSYSKIKVGSTGIVKFVPGKSEGEYDCLDMSFGGAYGGARGGTLTYDKENKVLTIKSAESYYDSVWELVSVTENVLTIKWTNNFTTRYSEYGTIELRRTDGLKWPLGLSIIKL</sequence>
<reference evidence="1" key="2">
    <citation type="submission" date="2020-09" db="EMBL/GenBank/DDBJ databases">
        <authorList>
            <person name="Wu Z."/>
        </authorList>
    </citation>
    <scope>NUCLEOTIDE SEQUENCE</scope>
    <source>
        <strain evidence="1">SC17</strain>
    </source>
</reference>